<sequence>MSNHKSTDKISRTVIGDIAEKSGVSATTVSRVLHGHRDVSLATRNKVMQYINELGYVPPRSARTATSLLGMSVPVFNSYFGYIMEGAYESLQSRDAQFITIRTHNRYEIESSQVQQLLNQNITGLLFILPQHSAEDLLELQRKNIPVVVTDPFVALPDEIPTVMVENISASMLAMEHLLSLGHRRIAIITGPPHWGMTINRIAGYYAALASAGVPIDPTLIREGRWMADSGEEVTEQLLALPEPPTAIFAFNDDMAIGAMHAIQTHGLRIPEDISVVGFDDASLNLPFLTPALTTVRQPLTEIGRLAVDVLYRLIQQQPLEATHIKLSARLIVRDSTGPRSNSR</sequence>
<organism evidence="6 7">
    <name type="scientific">Dictyobacter kobayashii</name>
    <dbReference type="NCBI Taxonomy" id="2014872"/>
    <lineage>
        <taxon>Bacteria</taxon>
        <taxon>Bacillati</taxon>
        <taxon>Chloroflexota</taxon>
        <taxon>Ktedonobacteria</taxon>
        <taxon>Ktedonobacterales</taxon>
        <taxon>Dictyobacteraceae</taxon>
        <taxon>Dictyobacter</taxon>
    </lineage>
</organism>
<evidence type="ECO:0000256" key="3">
    <source>
        <dbReference type="ARBA" id="ARBA00023163"/>
    </source>
</evidence>
<dbReference type="CDD" id="cd06267">
    <property type="entry name" value="PBP1_LacI_sugar_binding-like"/>
    <property type="match status" value="1"/>
</dbReference>
<dbReference type="InterPro" id="IPR028082">
    <property type="entry name" value="Peripla_BP_I"/>
</dbReference>
<dbReference type="EMBL" id="BIFS01000001">
    <property type="protein sequence ID" value="GCE16454.1"/>
    <property type="molecule type" value="Genomic_DNA"/>
</dbReference>
<evidence type="ECO:0000259" key="5">
    <source>
        <dbReference type="PROSITE" id="PS50943"/>
    </source>
</evidence>
<dbReference type="InterPro" id="IPR010982">
    <property type="entry name" value="Lambda_DNA-bd_dom_sf"/>
</dbReference>
<dbReference type="PANTHER" id="PTHR30146:SF109">
    <property type="entry name" value="HTH-TYPE TRANSCRIPTIONAL REGULATOR GALS"/>
    <property type="match status" value="1"/>
</dbReference>
<proteinExistence type="predicted"/>
<dbReference type="Gene3D" id="1.10.260.40">
    <property type="entry name" value="lambda repressor-like DNA-binding domains"/>
    <property type="match status" value="1"/>
</dbReference>
<evidence type="ECO:0000313" key="7">
    <source>
        <dbReference type="Proteomes" id="UP000287188"/>
    </source>
</evidence>
<dbReference type="PANTHER" id="PTHR30146">
    <property type="entry name" value="LACI-RELATED TRANSCRIPTIONAL REPRESSOR"/>
    <property type="match status" value="1"/>
</dbReference>
<dbReference type="PROSITE" id="PS50932">
    <property type="entry name" value="HTH_LACI_2"/>
    <property type="match status" value="1"/>
</dbReference>
<dbReference type="Gene3D" id="3.40.50.2300">
    <property type="match status" value="2"/>
</dbReference>
<protein>
    <submittedName>
        <fullName evidence="6">LacI family transcriptional regulator</fullName>
    </submittedName>
</protein>
<keyword evidence="1" id="KW-0805">Transcription regulation</keyword>
<evidence type="ECO:0000256" key="1">
    <source>
        <dbReference type="ARBA" id="ARBA00023015"/>
    </source>
</evidence>
<dbReference type="RefSeq" id="WP_126548350.1">
    <property type="nucleotide sequence ID" value="NZ_BIFS01000001.1"/>
</dbReference>
<evidence type="ECO:0000313" key="6">
    <source>
        <dbReference type="EMBL" id="GCE16454.1"/>
    </source>
</evidence>
<dbReference type="Proteomes" id="UP000287188">
    <property type="component" value="Unassembled WGS sequence"/>
</dbReference>
<evidence type="ECO:0000259" key="4">
    <source>
        <dbReference type="PROSITE" id="PS50932"/>
    </source>
</evidence>
<dbReference type="GO" id="GO:0003700">
    <property type="term" value="F:DNA-binding transcription factor activity"/>
    <property type="evidence" value="ECO:0007669"/>
    <property type="project" value="TreeGrafter"/>
</dbReference>
<reference evidence="7" key="1">
    <citation type="submission" date="2018-12" db="EMBL/GenBank/DDBJ databases">
        <title>Tengunoibacter tsumagoiensis gen. nov., sp. nov., Dictyobacter kobayashii sp. nov., D. alpinus sp. nov., and D. joshuensis sp. nov. and description of Dictyobacteraceae fam. nov. within the order Ktedonobacterales isolated from Tengu-no-mugimeshi.</title>
        <authorList>
            <person name="Wang C.M."/>
            <person name="Zheng Y."/>
            <person name="Sakai Y."/>
            <person name="Toyoda A."/>
            <person name="Minakuchi Y."/>
            <person name="Abe K."/>
            <person name="Yokota A."/>
            <person name="Yabe S."/>
        </authorList>
    </citation>
    <scope>NUCLEOTIDE SEQUENCE [LARGE SCALE GENOMIC DNA]</scope>
    <source>
        <strain evidence="7">Uno11</strain>
    </source>
</reference>
<dbReference type="InterPro" id="IPR046335">
    <property type="entry name" value="LacI/GalR-like_sensor"/>
</dbReference>
<dbReference type="PROSITE" id="PS50943">
    <property type="entry name" value="HTH_CROC1"/>
    <property type="match status" value="1"/>
</dbReference>
<dbReference type="Pfam" id="PF13377">
    <property type="entry name" value="Peripla_BP_3"/>
    <property type="match status" value="1"/>
</dbReference>
<comment type="caution">
    <text evidence="6">The sequence shown here is derived from an EMBL/GenBank/DDBJ whole genome shotgun (WGS) entry which is preliminary data.</text>
</comment>
<dbReference type="CDD" id="cd01392">
    <property type="entry name" value="HTH_LacI"/>
    <property type="match status" value="1"/>
</dbReference>
<dbReference type="InterPro" id="IPR001387">
    <property type="entry name" value="Cro/C1-type_HTH"/>
</dbReference>
<dbReference type="AlphaFoldDB" id="A0A402ABI4"/>
<keyword evidence="3" id="KW-0804">Transcription</keyword>
<feature type="domain" description="HTH cro/C1-type" evidence="5">
    <location>
        <begin position="17"/>
        <end position="57"/>
    </location>
</feature>
<gene>
    <name evidence="6" type="ORF">KDK_02540</name>
</gene>
<dbReference type="Pfam" id="PF00356">
    <property type="entry name" value="LacI"/>
    <property type="match status" value="1"/>
</dbReference>
<dbReference type="OrthoDB" id="148490at2"/>
<keyword evidence="2" id="KW-0238">DNA-binding</keyword>
<dbReference type="SUPFAM" id="SSF47413">
    <property type="entry name" value="lambda repressor-like DNA-binding domains"/>
    <property type="match status" value="1"/>
</dbReference>
<dbReference type="InterPro" id="IPR000843">
    <property type="entry name" value="HTH_LacI"/>
</dbReference>
<dbReference type="PROSITE" id="PS00356">
    <property type="entry name" value="HTH_LACI_1"/>
    <property type="match status" value="1"/>
</dbReference>
<feature type="domain" description="HTH lacI-type" evidence="4">
    <location>
        <begin position="13"/>
        <end position="67"/>
    </location>
</feature>
<dbReference type="SUPFAM" id="SSF53822">
    <property type="entry name" value="Periplasmic binding protein-like I"/>
    <property type="match status" value="1"/>
</dbReference>
<dbReference type="SMART" id="SM00354">
    <property type="entry name" value="HTH_LACI"/>
    <property type="match status" value="1"/>
</dbReference>
<accession>A0A402ABI4</accession>
<name>A0A402ABI4_9CHLR</name>
<dbReference type="GO" id="GO:0000976">
    <property type="term" value="F:transcription cis-regulatory region binding"/>
    <property type="evidence" value="ECO:0007669"/>
    <property type="project" value="TreeGrafter"/>
</dbReference>
<keyword evidence="7" id="KW-1185">Reference proteome</keyword>
<evidence type="ECO:0000256" key="2">
    <source>
        <dbReference type="ARBA" id="ARBA00023125"/>
    </source>
</evidence>